<gene>
    <name evidence="3" type="ORF">K469DRAFT_592761</name>
</gene>
<organism evidence="3 4">
    <name type="scientific">Zopfia rhizophila CBS 207.26</name>
    <dbReference type="NCBI Taxonomy" id="1314779"/>
    <lineage>
        <taxon>Eukaryota</taxon>
        <taxon>Fungi</taxon>
        <taxon>Dikarya</taxon>
        <taxon>Ascomycota</taxon>
        <taxon>Pezizomycotina</taxon>
        <taxon>Dothideomycetes</taxon>
        <taxon>Dothideomycetes incertae sedis</taxon>
        <taxon>Zopfiaceae</taxon>
        <taxon>Zopfia</taxon>
    </lineage>
</organism>
<sequence>IKPPYPSPTPTWHNDTYPAIDPTRRELSRAGKTIIVTGAGSGIGRGTAIAFATAGAKKIALLGGTETSLKETQKRIATSTETAVFLCDVTDEAAVTKVAGSVSTWDVLVLNAGFLSAPSMIASADIDDYWKNYEASLFLTRIQTNVKSILIAAKAFFPSAAATGAAVYAITAGALVMPVKMTVGISGYLTSKLAQIKVMEYLAAENPNMFFCSVHPGMIDTSIFRASGSDPSHLPMDTATLPAHFMVWLSHPKTKFLNGRFVFANWDVNELCAKAEEVESSLHMTIGTVGWPFPHIG</sequence>
<keyword evidence="4" id="KW-1185">Reference proteome</keyword>
<dbReference type="EMBL" id="ML994658">
    <property type="protein sequence ID" value="KAF2180458.1"/>
    <property type="molecule type" value="Genomic_DNA"/>
</dbReference>
<dbReference type="AlphaFoldDB" id="A0A6A6DQ05"/>
<dbReference type="InterPro" id="IPR036291">
    <property type="entry name" value="NAD(P)-bd_dom_sf"/>
</dbReference>
<dbReference type="GO" id="GO:0016020">
    <property type="term" value="C:membrane"/>
    <property type="evidence" value="ECO:0007669"/>
    <property type="project" value="TreeGrafter"/>
</dbReference>
<keyword evidence="2" id="KW-0560">Oxidoreductase</keyword>
<dbReference type="SUPFAM" id="SSF51735">
    <property type="entry name" value="NAD(P)-binding Rossmann-fold domains"/>
    <property type="match status" value="1"/>
</dbReference>
<dbReference type="PANTHER" id="PTHR44196">
    <property type="entry name" value="DEHYDROGENASE/REDUCTASE SDR FAMILY MEMBER 7B"/>
    <property type="match status" value="1"/>
</dbReference>
<name>A0A6A6DQ05_9PEZI</name>
<accession>A0A6A6DQ05</accession>
<comment type="similarity">
    <text evidence="1">Belongs to the short-chain dehydrogenases/reductases (SDR) family.</text>
</comment>
<dbReference type="Gene3D" id="3.40.50.720">
    <property type="entry name" value="NAD(P)-binding Rossmann-like Domain"/>
    <property type="match status" value="1"/>
</dbReference>
<evidence type="ECO:0000313" key="3">
    <source>
        <dbReference type="EMBL" id="KAF2180458.1"/>
    </source>
</evidence>
<feature type="non-terminal residue" evidence="3">
    <location>
        <position position="1"/>
    </location>
</feature>
<evidence type="ECO:0000256" key="1">
    <source>
        <dbReference type="ARBA" id="ARBA00006484"/>
    </source>
</evidence>
<protein>
    <submittedName>
        <fullName evidence="3">Short chain dehydrogenase</fullName>
    </submittedName>
</protein>
<dbReference type="InterPro" id="IPR002347">
    <property type="entry name" value="SDR_fam"/>
</dbReference>
<dbReference type="Pfam" id="PF00106">
    <property type="entry name" value="adh_short"/>
    <property type="match status" value="1"/>
</dbReference>
<evidence type="ECO:0000256" key="2">
    <source>
        <dbReference type="ARBA" id="ARBA00023002"/>
    </source>
</evidence>
<evidence type="ECO:0000313" key="4">
    <source>
        <dbReference type="Proteomes" id="UP000800200"/>
    </source>
</evidence>
<dbReference type="PRINTS" id="PR00081">
    <property type="entry name" value="GDHRDH"/>
</dbReference>
<dbReference type="CDD" id="cd05233">
    <property type="entry name" value="SDR_c"/>
    <property type="match status" value="1"/>
</dbReference>
<proteinExistence type="inferred from homology"/>
<dbReference type="OrthoDB" id="1933717at2759"/>
<dbReference type="PANTHER" id="PTHR44196:SF1">
    <property type="entry name" value="DEHYDROGENASE_REDUCTASE SDR FAMILY MEMBER 7B"/>
    <property type="match status" value="1"/>
</dbReference>
<dbReference type="GO" id="GO:0016491">
    <property type="term" value="F:oxidoreductase activity"/>
    <property type="evidence" value="ECO:0007669"/>
    <property type="project" value="UniProtKB-KW"/>
</dbReference>
<reference evidence="3" key="1">
    <citation type="journal article" date="2020" name="Stud. Mycol.">
        <title>101 Dothideomycetes genomes: a test case for predicting lifestyles and emergence of pathogens.</title>
        <authorList>
            <person name="Haridas S."/>
            <person name="Albert R."/>
            <person name="Binder M."/>
            <person name="Bloem J."/>
            <person name="Labutti K."/>
            <person name="Salamov A."/>
            <person name="Andreopoulos B."/>
            <person name="Baker S."/>
            <person name="Barry K."/>
            <person name="Bills G."/>
            <person name="Bluhm B."/>
            <person name="Cannon C."/>
            <person name="Castanera R."/>
            <person name="Culley D."/>
            <person name="Daum C."/>
            <person name="Ezra D."/>
            <person name="Gonzalez J."/>
            <person name="Henrissat B."/>
            <person name="Kuo A."/>
            <person name="Liang C."/>
            <person name="Lipzen A."/>
            <person name="Lutzoni F."/>
            <person name="Magnuson J."/>
            <person name="Mondo S."/>
            <person name="Nolan M."/>
            <person name="Ohm R."/>
            <person name="Pangilinan J."/>
            <person name="Park H.-J."/>
            <person name="Ramirez L."/>
            <person name="Alfaro M."/>
            <person name="Sun H."/>
            <person name="Tritt A."/>
            <person name="Yoshinaga Y."/>
            <person name="Zwiers L.-H."/>
            <person name="Turgeon B."/>
            <person name="Goodwin S."/>
            <person name="Spatafora J."/>
            <person name="Crous P."/>
            <person name="Grigoriev I."/>
        </authorList>
    </citation>
    <scope>NUCLEOTIDE SEQUENCE</scope>
    <source>
        <strain evidence="3">CBS 207.26</strain>
    </source>
</reference>
<dbReference type="Proteomes" id="UP000800200">
    <property type="component" value="Unassembled WGS sequence"/>
</dbReference>